<comment type="similarity">
    <text evidence="1 3">Belongs to the UDP-glycosyltransferase family.</text>
</comment>
<sequence length="474" mass="53509">MSEKKANLVFIPFPILSHQAAAVELAKLLVDRDERLSITFIIMKLPTDTKVSPYPEIPRMNFVELPQSESNYAEWSKTPKFFLARFMESQKSRVRDAVAEILLNESNTNRISGFVIDLLCTAMIDVVNEFGIPSYMYFICGGAASLRLLFHLQSLTDDENQDLMEYENSDVAISVPSFVDPVPAKVWPSDVFNQDGCFPYFIRKFRETKGIILNTFLEFEPHAVKSLLDDDKIPPVYPVGPMIQSRGGEISDMNKRKHDEIIEWLDEQPDSSVVFLCFGSMGCFDGDQVKEIAVALENSGHRFLWSLRKPAPKGKMQFPGEYENPGEVLSEGFLERTVGIGKIIGWAPQMAVLSHPAVGGFVCHCGWNSVHESVWCNVPMAVWPLAAEQQLSAFQYVKEYGMAVEIKIDYRAGCNVIVEADKIEKAIRQLMDPESKVRVKVKEFQEKSRMAMMKGESSYNFLGSLIDDFMGNIS</sequence>
<evidence type="ECO:0000313" key="6">
    <source>
        <dbReference type="Proteomes" id="UP001318860"/>
    </source>
</evidence>
<organism evidence="5 6">
    <name type="scientific">Rehmannia glutinosa</name>
    <name type="common">Chinese foxglove</name>
    <dbReference type="NCBI Taxonomy" id="99300"/>
    <lineage>
        <taxon>Eukaryota</taxon>
        <taxon>Viridiplantae</taxon>
        <taxon>Streptophyta</taxon>
        <taxon>Embryophyta</taxon>
        <taxon>Tracheophyta</taxon>
        <taxon>Spermatophyta</taxon>
        <taxon>Magnoliopsida</taxon>
        <taxon>eudicotyledons</taxon>
        <taxon>Gunneridae</taxon>
        <taxon>Pentapetalae</taxon>
        <taxon>asterids</taxon>
        <taxon>lamiids</taxon>
        <taxon>Lamiales</taxon>
        <taxon>Orobanchaceae</taxon>
        <taxon>Rehmannieae</taxon>
        <taxon>Rehmannia</taxon>
    </lineage>
</organism>
<evidence type="ECO:0000256" key="1">
    <source>
        <dbReference type="ARBA" id="ARBA00009995"/>
    </source>
</evidence>
<evidence type="ECO:0000256" key="4">
    <source>
        <dbReference type="RuleBase" id="RU362057"/>
    </source>
</evidence>
<dbReference type="InterPro" id="IPR050481">
    <property type="entry name" value="UDP-glycosyltransf_plant"/>
</dbReference>
<dbReference type="Pfam" id="PF00201">
    <property type="entry name" value="UDPGT"/>
    <property type="match status" value="1"/>
</dbReference>
<gene>
    <name evidence="5" type="ORF">DH2020_011304</name>
</gene>
<protein>
    <recommendedName>
        <fullName evidence="4">Glycosyltransferase</fullName>
        <ecNumber evidence="4">2.4.1.-</ecNumber>
    </recommendedName>
</protein>
<dbReference type="SUPFAM" id="SSF53756">
    <property type="entry name" value="UDP-Glycosyltransferase/glycogen phosphorylase"/>
    <property type="match status" value="1"/>
</dbReference>
<dbReference type="PANTHER" id="PTHR48048:SF45">
    <property type="entry name" value="GLYCOSYLTRANSFERASE"/>
    <property type="match status" value="1"/>
</dbReference>
<dbReference type="EC" id="2.4.1.-" evidence="4"/>
<proteinExistence type="inferred from homology"/>
<keyword evidence="6" id="KW-1185">Reference proteome</keyword>
<dbReference type="InterPro" id="IPR002213">
    <property type="entry name" value="UDP_glucos_trans"/>
</dbReference>
<dbReference type="CDD" id="cd03784">
    <property type="entry name" value="GT1_Gtf-like"/>
    <property type="match status" value="1"/>
</dbReference>
<reference evidence="5 6" key="1">
    <citation type="journal article" date="2021" name="Comput. Struct. Biotechnol. J.">
        <title>De novo genome assembly of the potent medicinal plant Rehmannia glutinosa using nanopore technology.</title>
        <authorList>
            <person name="Ma L."/>
            <person name="Dong C."/>
            <person name="Song C."/>
            <person name="Wang X."/>
            <person name="Zheng X."/>
            <person name="Niu Y."/>
            <person name="Chen S."/>
            <person name="Feng W."/>
        </authorList>
    </citation>
    <scope>NUCLEOTIDE SEQUENCE [LARGE SCALE GENOMIC DNA]</scope>
    <source>
        <strain evidence="5">DH-2019</strain>
    </source>
</reference>
<evidence type="ECO:0000256" key="3">
    <source>
        <dbReference type="RuleBase" id="RU003718"/>
    </source>
</evidence>
<dbReference type="EMBL" id="JABTTQ020000005">
    <property type="protein sequence ID" value="KAK6157056.1"/>
    <property type="molecule type" value="Genomic_DNA"/>
</dbReference>
<name>A0ABR0XD46_REHGL</name>
<dbReference type="PROSITE" id="PS00375">
    <property type="entry name" value="UDPGT"/>
    <property type="match status" value="1"/>
</dbReference>
<dbReference type="InterPro" id="IPR035595">
    <property type="entry name" value="UDP_glycos_trans_CS"/>
</dbReference>
<evidence type="ECO:0000256" key="2">
    <source>
        <dbReference type="ARBA" id="ARBA00022679"/>
    </source>
</evidence>
<keyword evidence="2 3" id="KW-0808">Transferase</keyword>
<dbReference type="Gene3D" id="3.40.50.2000">
    <property type="entry name" value="Glycogen Phosphorylase B"/>
    <property type="match status" value="2"/>
</dbReference>
<accession>A0ABR0XD46</accession>
<comment type="caution">
    <text evidence="5">The sequence shown here is derived from an EMBL/GenBank/DDBJ whole genome shotgun (WGS) entry which is preliminary data.</text>
</comment>
<dbReference type="Proteomes" id="UP001318860">
    <property type="component" value="Unassembled WGS sequence"/>
</dbReference>
<keyword evidence="3" id="KW-0328">Glycosyltransferase</keyword>
<dbReference type="PANTHER" id="PTHR48048">
    <property type="entry name" value="GLYCOSYLTRANSFERASE"/>
    <property type="match status" value="1"/>
</dbReference>
<evidence type="ECO:0000313" key="5">
    <source>
        <dbReference type="EMBL" id="KAK6157056.1"/>
    </source>
</evidence>